<dbReference type="EMBL" id="SSOP01000447">
    <property type="protein sequence ID" value="KAB5588465.1"/>
    <property type="molecule type" value="Genomic_DNA"/>
</dbReference>
<accession>A0A5N5Q9Q3</accession>
<evidence type="ECO:0000313" key="3">
    <source>
        <dbReference type="Proteomes" id="UP000383932"/>
    </source>
</evidence>
<proteinExistence type="predicted"/>
<comment type="caution">
    <text evidence="2">The sequence shown here is derived from an EMBL/GenBank/DDBJ whole genome shotgun (WGS) entry which is preliminary data.</text>
</comment>
<reference evidence="2 3" key="1">
    <citation type="journal article" date="2019" name="Fungal Biol. Biotechnol.">
        <title>Draft genome sequence of fastidious pathogen Ceratobasidium theobromae, which causes vascular-streak dieback in Theobroma cacao.</title>
        <authorList>
            <person name="Ali S.S."/>
            <person name="Asman A."/>
            <person name="Shao J."/>
            <person name="Firmansyah A.P."/>
            <person name="Susilo A.W."/>
            <person name="Rosmana A."/>
            <person name="McMahon P."/>
            <person name="Junaid M."/>
            <person name="Guest D."/>
            <person name="Kheng T.Y."/>
            <person name="Meinhardt L.W."/>
            <person name="Bailey B.A."/>
        </authorList>
    </citation>
    <scope>NUCLEOTIDE SEQUENCE [LARGE SCALE GENOMIC DNA]</scope>
    <source>
        <strain evidence="2 3">CT2</strain>
    </source>
</reference>
<organism evidence="2 3">
    <name type="scientific">Ceratobasidium theobromae</name>
    <dbReference type="NCBI Taxonomy" id="1582974"/>
    <lineage>
        <taxon>Eukaryota</taxon>
        <taxon>Fungi</taxon>
        <taxon>Dikarya</taxon>
        <taxon>Basidiomycota</taxon>
        <taxon>Agaricomycotina</taxon>
        <taxon>Agaricomycetes</taxon>
        <taxon>Cantharellales</taxon>
        <taxon>Ceratobasidiaceae</taxon>
        <taxon>Ceratobasidium</taxon>
    </lineage>
</organism>
<gene>
    <name evidence="2" type="ORF">CTheo_8090</name>
</gene>
<feature type="compositionally biased region" description="Low complexity" evidence="1">
    <location>
        <begin position="234"/>
        <end position="249"/>
    </location>
</feature>
<dbReference type="AlphaFoldDB" id="A0A5N5Q9Q3"/>
<feature type="compositionally biased region" description="Polar residues" evidence="1">
    <location>
        <begin position="204"/>
        <end position="216"/>
    </location>
</feature>
<sequence>MVSPRSPHIYTKTYTPPQLPNYLSGTYDLKPIVGLPTDEDVKTIHAVTRAANVASNIPALYDLSFVTALSQHLFDIQMGSQDITYTPPTLPPHIGVTLEPVVGSPSDEELRSVHGAVRSYESLVNRKRPHFGHPPAVENAQWYHSVPLMFNPQLSMELSQHLFNLQFARYVQSSVQECLVPSDTLPPSQAHAPTTPNPAPPIQPFSSAQESTNVTTAAPGESTEINLGTGSDVPASGASQSPAQSSQAAKGLPLLGEVDELNRTVERIAGILENGNRILVGTQNSFLSVMRFYLEFRGYRNPGLFSAINEAGQLPSVGTWTPTTGPESLSGSS</sequence>
<evidence type="ECO:0000313" key="2">
    <source>
        <dbReference type="EMBL" id="KAB5588465.1"/>
    </source>
</evidence>
<keyword evidence="3" id="KW-1185">Reference proteome</keyword>
<evidence type="ECO:0008006" key="4">
    <source>
        <dbReference type="Google" id="ProtNLM"/>
    </source>
</evidence>
<evidence type="ECO:0000256" key="1">
    <source>
        <dbReference type="SAM" id="MobiDB-lite"/>
    </source>
</evidence>
<feature type="region of interest" description="Disordered" evidence="1">
    <location>
        <begin position="182"/>
        <end position="249"/>
    </location>
</feature>
<protein>
    <recommendedName>
        <fullName evidence="4">Laminin domain containing protein</fullName>
    </recommendedName>
</protein>
<name>A0A5N5Q9Q3_9AGAM</name>
<dbReference type="OrthoDB" id="376826at2759"/>
<dbReference type="Proteomes" id="UP000383932">
    <property type="component" value="Unassembled WGS sequence"/>
</dbReference>